<dbReference type="PANTHER" id="PTHR28243:SF1">
    <property type="entry name" value="PYRIDOXAMINE 5'-PHOSPHATE OXIDASE ALR4036 FAMILY FMN-BINDING DOMAIN-CONTAINING PROTEIN"/>
    <property type="match status" value="1"/>
</dbReference>
<gene>
    <name evidence="3" type="ORF">IV203_015126</name>
</gene>
<sequence>MRLPLHHNNTIQYPKHQTIQQNHPRRHSRLQLLVLISLTSFASSGESFVLDSILATTRSKAASSSCFLTTTLSMTSPSSKEHQGDNTDQSISSISDNTMNARPSSSSQSWRSLLEISMAKTRKIRGSNYVQLATVNTSREPRVRTVVFRGCLTVPKDHVLSNTCHDTSSSDNNPPLSCLLKMCTDARSQKVEDNANQSTAELCWWFPKTSEQYRIRGELILVGTEEDDRALTIARKELWGNLSDPARESFLDATHTPGQQWNDSHDESTATIDIPKGGRDDEGKVVPPPDNFLLMLLNPSYCDYLCLSGNQYRQIDVLRNGQWSWQRVNP</sequence>
<reference evidence="3" key="1">
    <citation type="journal article" date="2021" name="Sci. Rep.">
        <title>Diploid genomic architecture of Nitzschia inconspicua, an elite biomass production diatom.</title>
        <authorList>
            <person name="Oliver A."/>
            <person name="Podell S."/>
            <person name="Pinowska A."/>
            <person name="Traller J.C."/>
            <person name="Smith S.R."/>
            <person name="McClure R."/>
            <person name="Beliaev A."/>
            <person name="Bohutskyi P."/>
            <person name="Hill E.A."/>
            <person name="Rabines A."/>
            <person name="Zheng H."/>
            <person name="Allen L.Z."/>
            <person name="Kuo A."/>
            <person name="Grigoriev I.V."/>
            <person name="Allen A.E."/>
            <person name="Hazlebeck D."/>
            <person name="Allen E.E."/>
        </authorList>
    </citation>
    <scope>NUCLEOTIDE SEQUENCE</scope>
    <source>
        <strain evidence="3">Hildebrandi</strain>
    </source>
</reference>
<protein>
    <submittedName>
        <fullName evidence="3">Pyridoxamine 5'-phosphate oxidase-related, FMN-binding protein</fullName>
    </submittedName>
</protein>
<feature type="region of interest" description="Disordered" evidence="1">
    <location>
        <begin position="74"/>
        <end position="107"/>
    </location>
</feature>
<dbReference type="GO" id="GO:0010181">
    <property type="term" value="F:FMN binding"/>
    <property type="evidence" value="ECO:0007669"/>
    <property type="project" value="InterPro"/>
</dbReference>
<dbReference type="PANTHER" id="PTHR28243">
    <property type="entry name" value="AGL049CP"/>
    <property type="match status" value="1"/>
</dbReference>
<keyword evidence="4" id="KW-1185">Reference proteome</keyword>
<dbReference type="OrthoDB" id="434253at2759"/>
<name>A0A9K3LAG0_9STRA</name>
<dbReference type="InterPro" id="IPR024624">
    <property type="entry name" value="Pyridox_Oxase_Alr4036_FMN-bd"/>
</dbReference>
<dbReference type="AlphaFoldDB" id="A0A9K3LAG0"/>
<organism evidence="3 4">
    <name type="scientific">Nitzschia inconspicua</name>
    <dbReference type="NCBI Taxonomy" id="303405"/>
    <lineage>
        <taxon>Eukaryota</taxon>
        <taxon>Sar</taxon>
        <taxon>Stramenopiles</taxon>
        <taxon>Ochrophyta</taxon>
        <taxon>Bacillariophyta</taxon>
        <taxon>Bacillariophyceae</taxon>
        <taxon>Bacillariophycidae</taxon>
        <taxon>Bacillariales</taxon>
        <taxon>Bacillariaceae</taxon>
        <taxon>Nitzschia</taxon>
    </lineage>
</organism>
<feature type="region of interest" description="Disordered" evidence="1">
    <location>
        <begin position="256"/>
        <end position="285"/>
    </location>
</feature>
<comment type="caution">
    <text evidence="3">The sequence shown here is derived from an EMBL/GenBank/DDBJ whole genome shotgun (WGS) entry which is preliminary data.</text>
</comment>
<dbReference type="Proteomes" id="UP000693970">
    <property type="component" value="Unassembled WGS sequence"/>
</dbReference>
<reference evidence="3" key="2">
    <citation type="submission" date="2021-04" db="EMBL/GenBank/DDBJ databases">
        <authorList>
            <person name="Podell S."/>
        </authorList>
    </citation>
    <scope>NUCLEOTIDE SEQUENCE</scope>
    <source>
        <strain evidence="3">Hildebrandi</strain>
    </source>
</reference>
<dbReference type="EMBL" id="JAGRRH010000014">
    <property type="protein sequence ID" value="KAG7358537.1"/>
    <property type="molecule type" value="Genomic_DNA"/>
</dbReference>
<feature type="domain" description="Pyridoxamine 5'-phosphate oxidase Alr4036 family FMN-binding" evidence="2">
    <location>
        <begin position="108"/>
        <end position="222"/>
    </location>
</feature>
<dbReference type="Pfam" id="PF12766">
    <property type="entry name" value="Pyridox_oxase_2"/>
    <property type="match status" value="1"/>
</dbReference>
<proteinExistence type="predicted"/>
<evidence type="ECO:0000313" key="3">
    <source>
        <dbReference type="EMBL" id="KAG7358537.1"/>
    </source>
</evidence>
<evidence type="ECO:0000259" key="2">
    <source>
        <dbReference type="Pfam" id="PF12766"/>
    </source>
</evidence>
<feature type="compositionally biased region" description="Polar residues" evidence="1">
    <location>
        <begin position="86"/>
        <end position="103"/>
    </location>
</feature>
<evidence type="ECO:0000256" key="1">
    <source>
        <dbReference type="SAM" id="MobiDB-lite"/>
    </source>
</evidence>
<evidence type="ECO:0000313" key="4">
    <source>
        <dbReference type="Proteomes" id="UP000693970"/>
    </source>
</evidence>
<accession>A0A9K3LAG0</accession>